<dbReference type="Proteomes" id="UP000270296">
    <property type="component" value="Unassembled WGS sequence"/>
</dbReference>
<reference evidence="3" key="1">
    <citation type="submission" date="2016-06" db="UniProtKB">
        <authorList>
            <consortium name="WormBaseParasite"/>
        </authorList>
    </citation>
    <scope>IDENTIFICATION</scope>
</reference>
<name>A0A183IAN3_9BILA</name>
<accession>A0A183IAN3</accession>
<evidence type="ECO:0000313" key="3">
    <source>
        <dbReference type="WBParaSite" id="SBAD_0000070001-mRNA-1"/>
    </source>
</evidence>
<dbReference type="EMBL" id="UZAM01002885">
    <property type="protein sequence ID" value="VDO87002.1"/>
    <property type="molecule type" value="Genomic_DNA"/>
</dbReference>
<dbReference type="WBParaSite" id="SBAD_0000070001-mRNA-1">
    <property type="protein sequence ID" value="SBAD_0000070001-mRNA-1"/>
    <property type="gene ID" value="SBAD_0000070001"/>
</dbReference>
<sequence>MLLGRKPTELPRAELEQMGRYYPYCAFIAFEEQNDKSWQVISDAMPSITCDGFSNHVDQVFFHRK</sequence>
<dbReference type="OrthoDB" id="414418at2759"/>
<protein>
    <submittedName>
        <fullName evidence="3">DUF1330 domain-containing protein</fullName>
    </submittedName>
</protein>
<gene>
    <name evidence="1" type="ORF">SBAD_LOCUS677</name>
</gene>
<dbReference type="AlphaFoldDB" id="A0A183IAN3"/>
<evidence type="ECO:0000313" key="2">
    <source>
        <dbReference type="Proteomes" id="UP000270296"/>
    </source>
</evidence>
<reference evidence="1 2" key="2">
    <citation type="submission" date="2018-11" db="EMBL/GenBank/DDBJ databases">
        <authorList>
            <consortium name="Pathogen Informatics"/>
        </authorList>
    </citation>
    <scope>NUCLEOTIDE SEQUENCE [LARGE SCALE GENOMIC DNA]</scope>
</reference>
<keyword evidence="2" id="KW-1185">Reference proteome</keyword>
<proteinExistence type="predicted"/>
<evidence type="ECO:0000313" key="1">
    <source>
        <dbReference type="EMBL" id="VDO87002.1"/>
    </source>
</evidence>
<organism evidence="3">
    <name type="scientific">Soboliphyme baturini</name>
    <dbReference type="NCBI Taxonomy" id="241478"/>
    <lineage>
        <taxon>Eukaryota</taxon>
        <taxon>Metazoa</taxon>
        <taxon>Ecdysozoa</taxon>
        <taxon>Nematoda</taxon>
        <taxon>Enoplea</taxon>
        <taxon>Dorylaimia</taxon>
        <taxon>Dioctophymatida</taxon>
        <taxon>Dioctophymatoidea</taxon>
        <taxon>Soboliphymatidae</taxon>
        <taxon>Soboliphyme</taxon>
    </lineage>
</organism>